<keyword evidence="1" id="KW-0472">Membrane</keyword>
<keyword evidence="1" id="KW-0812">Transmembrane</keyword>
<proteinExistence type="predicted"/>
<dbReference type="Pfam" id="PF12158">
    <property type="entry name" value="DUF3592"/>
    <property type="match status" value="1"/>
</dbReference>
<evidence type="ECO:0000313" key="4">
    <source>
        <dbReference type="Proteomes" id="UP000216352"/>
    </source>
</evidence>
<organism evidence="3 4">
    <name type="scientific">Bifidobacterium lemurum</name>
    <dbReference type="NCBI Taxonomy" id="1603886"/>
    <lineage>
        <taxon>Bacteria</taxon>
        <taxon>Bacillati</taxon>
        <taxon>Actinomycetota</taxon>
        <taxon>Actinomycetes</taxon>
        <taxon>Bifidobacteriales</taxon>
        <taxon>Bifidobacteriaceae</taxon>
        <taxon>Bifidobacterium</taxon>
    </lineage>
</organism>
<dbReference type="RefSeq" id="WP_083570300.1">
    <property type="nucleotide sequence ID" value="NZ_BDIS01000026.1"/>
</dbReference>
<feature type="transmembrane region" description="Helical" evidence="1">
    <location>
        <begin position="6"/>
        <end position="27"/>
    </location>
</feature>
<keyword evidence="4" id="KW-1185">Reference proteome</keyword>
<dbReference type="OrthoDB" id="2085480at2"/>
<reference evidence="3 4" key="1">
    <citation type="journal article" date="2017" name="BMC Genomics">
        <title>Comparative genomic and phylogenomic analyses of the Bifidobacteriaceae family.</title>
        <authorList>
            <person name="Lugli G.A."/>
            <person name="Milani C."/>
            <person name="Turroni F."/>
            <person name="Duranti S."/>
            <person name="Mancabelli L."/>
            <person name="Mangifesta M."/>
            <person name="Ferrario C."/>
            <person name="Modesto M."/>
            <person name="Mattarelli P."/>
            <person name="Jiri K."/>
            <person name="van Sinderen D."/>
            <person name="Ventura M."/>
        </authorList>
    </citation>
    <scope>NUCLEOTIDE SEQUENCE [LARGE SCALE GENOMIC DNA]</scope>
    <source>
        <strain evidence="3 4">DSM 28807</strain>
    </source>
</reference>
<evidence type="ECO:0000259" key="2">
    <source>
        <dbReference type="Pfam" id="PF12158"/>
    </source>
</evidence>
<evidence type="ECO:0000256" key="1">
    <source>
        <dbReference type="SAM" id="Phobius"/>
    </source>
</evidence>
<accession>A0A261FN51</accession>
<dbReference type="InterPro" id="IPR021994">
    <property type="entry name" value="DUF3592"/>
</dbReference>
<gene>
    <name evidence="3" type="ORF">BLEM_1839</name>
</gene>
<evidence type="ECO:0000313" key="3">
    <source>
        <dbReference type="EMBL" id="OZG60538.1"/>
    </source>
</evidence>
<feature type="domain" description="DUF3592" evidence="2">
    <location>
        <begin position="52"/>
        <end position="125"/>
    </location>
</feature>
<sequence length="132" mass="14451">MRELAGVIALCVAVMIPIVIITIVVLFGNPGRKGRIRSMTAQCPGLVLSVKSHGIDTPWRIRVRYEVDGVAYEVVESLALKSSVIKAGPIPIGQRKTPVMGRVREGDTVIVIYDPDKPSKSHIQHNDGWINN</sequence>
<dbReference type="STRING" id="1603886.GCA_001895165_01967"/>
<name>A0A261FN51_9BIFI</name>
<dbReference type="EMBL" id="MWWX01000016">
    <property type="protein sequence ID" value="OZG60538.1"/>
    <property type="molecule type" value="Genomic_DNA"/>
</dbReference>
<keyword evidence="1" id="KW-1133">Transmembrane helix</keyword>
<comment type="caution">
    <text evidence="3">The sequence shown here is derived from an EMBL/GenBank/DDBJ whole genome shotgun (WGS) entry which is preliminary data.</text>
</comment>
<dbReference type="Proteomes" id="UP000216352">
    <property type="component" value="Unassembled WGS sequence"/>
</dbReference>
<protein>
    <recommendedName>
        <fullName evidence="2">DUF3592 domain-containing protein</fullName>
    </recommendedName>
</protein>
<dbReference type="AlphaFoldDB" id="A0A261FN51"/>